<dbReference type="PROSITE" id="PS50893">
    <property type="entry name" value="ABC_TRANSPORTER_2"/>
    <property type="match status" value="1"/>
</dbReference>
<evidence type="ECO:0000256" key="1">
    <source>
        <dbReference type="ARBA" id="ARBA00004651"/>
    </source>
</evidence>
<dbReference type="PROSITE" id="PS50929">
    <property type="entry name" value="ABC_TM1F"/>
    <property type="match status" value="1"/>
</dbReference>
<feature type="domain" description="ABC transporter" evidence="8">
    <location>
        <begin position="339"/>
        <end position="577"/>
    </location>
</feature>
<evidence type="ECO:0000313" key="10">
    <source>
        <dbReference type="EMBL" id="MFL0252892.1"/>
    </source>
</evidence>
<dbReference type="InterPro" id="IPR039421">
    <property type="entry name" value="Type_1_exporter"/>
</dbReference>
<evidence type="ECO:0000259" key="8">
    <source>
        <dbReference type="PROSITE" id="PS50893"/>
    </source>
</evidence>
<reference evidence="10 11" key="1">
    <citation type="submission" date="2024-11" db="EMBL/GenBank/DDBJ databases">
        <authorList>
            <person name="Heng Y.C."/>
            <person name="Lim A.C.H."/>
            <person name="Lee J.K.Y."/>
            <person name="Kittelmann S."/>
        </authorList>
    </citation>
    <scope>NUCLEOTIDE SEQUENCE [LARGE SCALE GENOMIC DNA]</scope>
    <source>
        <strain evidence="10 11">WILCCON 0114</strain>
    </source>
</reference>
<sequence length="586" mass="65345">MIKLLKRLRMKEWIQAFASLVFIVVQVWLDLKLPDYMSDITKFLQTPGSEMSDILLAGGKMMLCALGSFAAAVVVGFFVERIAASFSKTLRSLLFSKVDSFSMEEINRFSTDSLITRSTNDITQVQMLVAMGLQTLIKAPILGVWAVAKIEGKGFEWTVATGVTLGIMVIVIVMIMIFVMPKFKKMQVLTDNLNRVTRENLTGLRVVRAYNAEKYQEKKFENANEELMATQLYTSRGMAVMMPMMTTLMSGLSLAIYWIGAYLINGAEAMNRLKLFSNMVVFSSYAMQVFMPFLMLVMIFIMLPRASVSAKRINEVLETEPSIIDGRVKEGNKEMEGQVEFRNVSFKYPGASDYVLENISFTAKKGETVAFIGSTGSGKSTLISLIPRFYDATEGDVLVDGVSVKEYTQETLHNKIGYVPQKVVMFRGTVSSNVGYGDNGKKKPVDEEIRSAVRIAQGSEFVEKMENQYEADISQGGTNVSGGQKQRLAIARAVCRKPEIYIFDDSFSALDYKTDRVLRSTLKKETSGVTNLIVAQRIGTIMDADKIIVLDEGKIVGKGTHKELLNTCEVYKEIAMSQLSEEELIS</sequence>
<dbReference type="Gene3D" id="3.40.50.300">
    <property type="entry name" value="P-loop containing nucleotide triphosphate hydrolases"/>
    <property type="match status" value="1"/>
</dbReference>
<dbReference type="InterPro" id="IPR003439">
    <property type="entry name" value="ABC_transporter-like_ATP-bd"/>
</dbReference>
<dbReference type="InterPro" id="IPR017871">
    <property type="entry name" value="ABC_transporter-like_CS"/>
</dbReference>
<dbReference type="EMBL" id="JBJIAA010000022">
    <property type="protein sequence ID" value="MFL0252892.1"/>
    <property type="molecule type" value="Genomic_DNA"/>
</dbReference>
<dbReference type="InterPro" id="IPR003593">
    <property type="entry name" value="AAA+_ATPase"/>
</dbReference>
<dbReference type="PROSITE" id="PS00211">
    <property type="entry name" value="ABC_TRANSPORTER_1"/>
    <property type="match status" value="1"/>
</dbReference>
<dbReference type="InterPro" id="IPR036640">
    <property type="entry name" value="ABC1_TM_sf"/>
</dbReference>
<dbReference type="CDD" id="cd18548">
    <property type="entry name" value="ABC_6TM_Tm287_like"/>
    <property type="match status" value="1"/>
</dbReference>
<keyword evidence="6 7" id="KW-0472">Membrane</keyword>
<protein>
    <submittedName>
        <fullName evidence="10">ABC transporter ATP-binding protein</fullName>
    </submittedName>
</protein>
<dbReference type="Pfam" id="PF00005">
    <property type="entry name" value="ABC_tran"/>
    <property type="match status" value="1"/>
</dbReference>
<evidence type="ECO:0000313" key="11">
    <source>
        <dbReference type="Proteomes" id="UP001623592"/>
    </source>
</evidence>
<feature type="domain" description="ABC transmembrane type-1" evidence="9">
    <location>
        <begin position="17"/>
        <end position="305"/>
    </location>
</feature>
<dbReference type="PANTHER" id="PTHR24221">
    <property type="entry name" value="ATP-BINDING CASSETTE SUB-FAMILY B"/>
    <property type="match status" value="1"/>
</dbReference>
<organism evidence="10 11">
    <name type="scientific">Clostridium neuense</name>
    <dbReference type="NCBI Taxonomy" id="1728934"/>
    <lineage>
        <taxon>Bacteria</taxon>
        <taxon>Bacillati</taxon>
        <taxon>Bacillota</taxon>
        <taxon>Clostridia</taxon>
        <taxon>Eubacteriales</taxon>
        <taxon>Clostridiaceae</taxon>
        <taxon>Clostridium</taxon>
    </lineage>
</organism>
<keyword evidence="11" id="KW-1185">Reference proteome</keyword>
<feature type="transmembrane region" description="Helical" evidence="7">
    <location>
        <begin position="238"/>
        <end position="259"/>
    </location>
</feature>
<dbReference type="RefSeq" id="WP_406789550.1">
    <property type="nucleotide sequence ID" value="NZ_JBJIAA010000022.1"/>
</dbReference>
<dbReference type="SUPFAM" id="SSF90123">
    <property type="entry name" value="ABC transporter transmembrane region"/>
    <property type="match status" value="1"/>
</dbReference>
<keyword evidence="4 10" id="KW-0067">ATP-binding</keyword>
<comment type="subcellular location">
    <subcellularLocation>
        <location evidence="1">Cell membrane</location>
        <topology evidence="1">Multi-pass membrane protein</topology>
    </subcellularLocation>
</comment>
<evidence type="ECO:0000256" key="5">
    <source>
        <dbReference type="ARBA" id="ARBA00022989"/>
    </source>
</evidence>
<comment type="caution">
    <text evidence="10">The sequence shown here is derived from an EMBL/GenBank/DDBJ whole genome shotgun (WGS) entry which is preliminary data.</text>
</comment>
<dbReference type="InterPro" id="IPR011527">
    <property type="entry name" value="ABC1_TM_dom"/>
</dbReference>
<evidence type="ECO:0000256" key="6">
    <source>
        <dbReference type="ARBA" id="ARBA00023136"/>
    </source>
</evidence>
<evidence type="ECO:0000256" key="7">
    <source>
        <dbReference type="SAM" id="Phobius"/>
    </source>
</evidence>
<evidence type="ECO:0000259" key="9">
    <source>
        <dbReference type="PROSITE" id="PS50929"/>
    </source>
</evidence>
<dbReference type="Gene3D" id="1.20.1560.10">
    <property type="entry name" value="ABC transporter type 1, transmembrane domain"/>
    <property type="match status" value="1"/>
</dbReference>
<keyword evidence="2 7" id="KW-0812">Transmembrane</keyword>
<evidence type="ECO:0000256" key="3">
    <source>
        <dbReference type="ARBA" id="ARBA00022741"/>
    </source>
</evidence>
<dbReference type="SMART" id="SM00382">
    <property type="entry name" value="AAA"/>
    <property type="match status" value="1"/>
</dbReference>
<keyword evidence="3" id="KW-0547">Nucleotide-binding</keyword>
<feature type="transmembrane region" description="Helical" evidence="7">
    <location>
        <begin position="12"/>
        <end position="29"/>
    </location>
</feature>
<dbReference type="InterPro" id="IPR027417">
    <property type="entry name" value="P-loop_NTPase"/>
</dbReference>
<evidence type="ECO:0000256" key="2">
    <source>
        <dbReference type="ARBA" id="ARBA00022692"/>
    </source>
</evidence>
<keyword evidence="5 7" id="KW-1133">Transmembrane helix</keyword>
<dbReference type="PANTHER" id="PTHR24221:SF276">
    <property type="entry name" value="ABC TRANSPORTER, ATP-BINDING_PERMEASE PROTEIN"/>
    <property type="match status" value="1"/>
</dbReference>
<dbReference type="Pfam" id="PF00664">
    <property type="entry name" value="ABC_membrane"/>
    <property type="match status" value="1"/>
</dbReference>
<dbReference type="GO" id="GO:0005524">
    <property type="term" value="F:ATP binding"/>
    <property type="evidence" value="ECO:0007669"/>
    <property type="project" value="UniProtKB-KW"/>
</dbReference>
<accession>A0ABW8TM06</accession>
<gene>
    <name evidence="10" type="ORF">ACJDT4_21015</name>
</gene>
<feature type="transmembrane region" description="Helical" evidence="7">
    <location>
        <begin position="159"/>
        <end position="179"/>
    </location>
</feature>
<dbReference type="SUPFAM" id="SSF52540">
    <property type="entry name" value="P-loop containing nucleoside triphosphate hydrolases"/>
    <property type="match status" value="1"/>
</dbReference>
<evidence type="ECO:0000256" key="4">
    <source>
        <dbReference type="ARBA" id="ARBA00022840"/>
    </source>
</evidence>
<feature type="transmembrane region" description="Helical" evidence="7">
    <location>
        <begin position="54"/>
        <end position="79"/>
    </location>
</feature>
<name>A0ABW8TM06_9CLOT</name>
<proteinExistence type="predicted"/>
<feature type="transmembrane region" description="Helical" evidence="7">
    <location>
        <begin position="279"/>
        <end position="303"/>
    </location>
</feature>
<feature type="transmembrane region" description="Helical" evidence="7">
    <location>
        <begin position="127"/>
        <end position="147"/>
    </location>
</feature>
<dbReference type="Proteomes" id="UP001623592">
    <property type="component" value="Unassembled WGS sequence"/>
</dbReference>